<keyword evidence="2" id="KW-0802">TPR repeat</keyword>
<proteinExistence type="predicted"/>
<gene>
    <name evidence="4" type="ORF">PPSIR1_15380</name>
</gene>
<evidence type="ECO:0000256" key="1">
    <source>
        <dbReference type="ARBA" id="ARBA00022737"/>
    </source>
</evidence>
<dbReference type="STRING" id="391625.PPSIR1_15380"/>
<keyword evidence="4" id="KW-0418">Kinase</keyword>
<keyword evidence="1" id="KW-0677">Repeat</keyword>
<reference evidence="4 5" key="1">
    <citation type="submission" date="2007-06" db="EMBL/GenBank/DDBJ databases">
        <authorList>
            <person name="Shimkets L."/>
            <person name="Ferriera S."/>
            <person name="Johnson J."/>
            <person name="Kravitz S."/>
            <person name="Beeson K."/>
            <person name="Sutton G."/>
            <person name="Rogers Y.-H."/>
            <person name="Friedman R."/>
            <person name="Frazier M."/>
            <person name="Venter J.C."/>
        </authorList>
    </citation>
    <scope>NUCLEOTIDE SEQUENCE [LARGE SCALE GENOMIC DNA]</scope>
    <source>
        <strain evidence="4 5">SIR-1</strain>
    </source>
</reference>
<evidence type="ECO:0000313" key="5">
    <source>
        <dbReference type="Proteomes" id="UP000005801"/>
    </source>
</evidence>
<protein>
    <submittedName>
        <fullName evidence="4">Putative serine/threonine-protein kinase</fullName>
    </submittedName>
</protein>
<keyword evidence="4" id="KW-0808">Transferase</keyword>
<dbReference type="SUPFAM" id="SSF48452">
    <property type="entry name" value="TPR-like"/>
    <property type="match status" value="2"/>
</dbReference>
<dbReference type="OrthoDB" id="4560088at2"/>
<evidence type="ECO:0000313" key="4">
    <source>
        <dbReference type="EMBL" id="EDM75373.1"/>
    </source>
</evidence>
<evidence type="ECO:0000256" key="3">
    <source>
        <dbReference type="SAM" id="MobiDB-lite"/>
    </source>
</evidence>
<dbReference type="Gene3D" id="1.25.40.10">
    <property type="entry name" value="Tetratricopeptide repeat domain"/>
    <property type="match status" value="2"/>
</dbReference>
<dbReference type="eggNOG" id="COG0457">
    <property type="taxonomic scope" value="Bacteria"/>
</dbReference>
<dbReference type="PANTHER" id="PTHR45641:SF19">
    <property type="entry name" value="NEPHROCYSTIN-3"/>
    <property type="match status" value="1"/>
</dbReference>
<dbReference type="Pfam" id="PF13424">
    <property type="entry name" value="TPR_12"/>
    <property type="match status" value="2"/>
</dbReference>
<name>A6GFK1_9BACT</name>
<dbReference type="RefSeq" id="WP_006975491.1">
    <property type="nucleotide sequence ID" value="NZ_ABCS01000094.1"/>
</dbReference>
<dbReference type="PROSITE" id="PS51257">
    <property type="entry name" value="PROKAR_LIPOPROTEIN"/>
    <property type="match status" value="1"/>
</dbReference>
<feature type="region of interest" description="Disordered" evidence="3">
    <location>
        <begin position="25"/>
        <end position="52"/>
    </location>
</feature>
<dbReference type="Proteomes" id="UP000005801">
    <property type="component" value="Unassembled WGS sequence"/>
</dbReference>
<dbReference type="GO" id="GO:0016301">
    <property type="term" value="F:kinase activity"/>
    <property type="evidence" value="ECO:0007669"/>
    <property type="project" value="UniProtKB-KW"/>
</dbReference>
<keyword evidence="5" id="KW-1185">Reference proteome</keyword>
<organism evidence="4 5">
    <name type="scientific">Plesiocystis pacifica SIR-1</name>
    <dbReference type="NCBI Taxonomy" id="391625"/>
    <lineage>
        <taxon>Bacteria</taxon>
        <taxon>Pseudomonadati</taxon>
        <taxon>Myxococcota</taxon>
        <taxon>Polyangia</taxon>
        <taxon>Nannocystales</taxon>
        <taxon>Nannocystaceae</taxon>
        <taxon>Plesiocystis</taxon>
    </lineage>
</organism>
<accession>A6GFK1</accession>
<dbReference type="PANTHER" id="PTHR45641">
    <property type="entry name" value="TETRATRICOPEPTIDE REPEAT PROTEIN (AFU_ORTHOLOGUE AFUA_6G03870)"/>
    <property type="match status" value="1"/>
</dbReference>
<dbReference type="InterPro" id="IPR011990">
    <property type="entry name" value="TPR-like_helical_dom_sf"/>
</dbReference>
<dbReference type="EMBL" id="ABCS01000094">
    <property type="protein sequence ID" value="EDM75373.1"/>
    <property type="molecule type" value="Genomic_DNA"/>
</dbReference>
<comment type="caution">
    <text evidence="4">The sequence shown here is derived from an EMBL/GenBank/DDBJ whole genome shotgun (WGS) entry which is preliminary data.</text>
</comment>
<sequence>MPSQPPRARLCPLLFAAALACTSTNTDPGETLVEPEGGADAGSDGPSCAGPEAFDAAWTRTHRDALREAFAEIPGEWPATTVDTLEARATATQPWRRAYLDACARADALASTCLDHQLWRFDALVGLLRERPDQAASLWRAVDSSFGADALARCTSGAIETSVSPDAAVVVAVHRARLLTEAGRHGEAVEAWAALRSTHAAALETAPESARTALELHALDARVRSAELDSNKAAPLAAELAPLRERALATQSPQAHAALARVELELALRSSAAGQAQAAAALEAHLARTRAGEDPRGQATALVLLARLRAATGEHQAAAPLFGEAIALGARAGKGEGEDPRTAEIQHLLARSLLALGNTQGALDLLTQARDSFATALGPDHPATLEVVLDIGRLFMAADRPAEAQYAFLDLLEIHDTLRGPKHPATAKVKLELGDALRAMDEHANALQLYREALTPLTQALGADHPEVLRALVHLARTEVALGELESAASHCATSQGLAKSLDADDPLVAEARACGEELARAKGGNRRKPSR</sequence>
<evidence type="ECO:0000256" key="2">
    <source>
        <dbReference type="ARBA" id="ARBA00022803"/>
    </source>
</evidence>
<dbReference type="AlphaFoldDB" id="A6GFK1"/>